<feature type="domain" description="Gastrin/cholecystokinin peptide hormone" evidence="9">
    <location>
        <begin position="68"/>
        <end position="200"/>
    </location>
</feature>
<dbReference type="PROSITE" id="PS00259">
    <property type="entry name" value="GASTRIN"/>
    <property type="match status" value="1"/>
</dbReference>
<evidence type="ECO:0000256" key="6">
    <source>
        <dbReference type="ARBA" id="ARBA00022815"/>
    </source>
</evidence>
<dbReference type="PANTHER" id="PTHR10786:SF0">
    <property type="entry name" value="CHOLECYSTOKININ"/>
    <property type="match status" value="1"/>
</dbReference>
<evidence type="ECO:0000256" key="5">
    <source>
        <dbReference type="ARBA" id="ARBA00022685"/>
    </source>
</evidence>
<feature type="region of interest" description="Disordered" evidence="8">
    <location>
        <begin position="87"/>
        <end position="131"/>
    </location>
</feature>
<reference evidence="10 11" key="1">
    <citation type="journal article" date="2023" name="Genes (Basel)">
        <title>Chromosome-Level Genome Assembly and Circadian Gene Repertoire of the Patagonia Blennie Eleginops maclovinus-The Closest Ancestral Proxy of Antarctic Cryonotothenioids.</title>
        <authorList>
            <person name="Cheng C.C."/>
            <person name="Rivera-Colon A.G."/>
            <person name="Minhas B.F."/>
            <person name="Wilson L."/>
            <person name="Rayamajhi N."/>
            <person name="Vargas-Chacoff L."/>
            <person name="Catchen J.M."/>
        </authorList>
    </citation>
    <scope>NUCLEOTIDE SEQUENCE [LARGE SCALE GENOMIC DNA]</scope>
    <source>
        <strain evidence="10">JMC-PN-2008</strain>
    </source>
</reference>
<keyword evidence="3" id="KW-0964">Secreted</keyword>
<dbReference type="InterPro" id="IPR015499">
    <property type="entry name" value="CCK-like"/>
</dbReference>
<reference evidence="10 11" key="2">
    <citation type="journal article" date="2023" name="Mol. Biol. Evol.">
        <title>Genomics of Secondarily Temperate Adaptation in the Only Non-Antarctic Icefish.</title>
        <authorList>
            <person name="Rivera-Colon A.G."/>
            <person name="Rayamajhi N."/>
            <person name="Minhas B.F."/>
            <person name="Madrigal G."/>
            <person name="Bilyk K.T."/>
            <person name="Yoon V."/>
            <person name="Hune M."/>
            <person name="Gregory S."/>
            <person name="Cheng C.H.C."/>
            <person name="Catchen J.M."/>
        </authorList>
    </citation>
    <scope>NUCLEOTIDE SEQUENCE [LARGE SCALE GENOMIC DNA]</scope>
    <source>
        <strain evidence="10">JMC-PN-2008</strain>
    </source>
</reference>
<evidence type="ECO:0000313" key="10">
    <source>
        <dbReference type="EMBL" id="KAK5862656.1"/>
    </source>
</evidence>
<dbReference type="EMBL" id="JAUZQC010000012">
    <property type="protein sequence ID" value="KAK5862656.1"/>
    <property type="molecule type" value="Genomic_DNA"/>
</dbReference>
<organism evidence="10 11">
    <name type="scientific">Eleginops maclovinus</name>
    <name type="common">Patagonian blennie</name>
    <name type="synonym">Eleginus maclovinus</name>
    <dbReference type="NCBI Taxonomy" id="56733"/>
    <lineage>
        <taxon>Eukaryota</taxon>
        <taxon>Metazoa</taxon>
        <taxon>Chordata</taxon>
        <taxon>Craniata</taxon>
        <taxon>Vertebrata</taxon>
        <taxon>Euteleostomi</taxon>
        <taxon>Actinopterygii</taxon>
        <taxon>Neopterygii</taxon>
        <taxon>Teleostei</taxon>
        <taxon>Neoteleostei</taxon>
        <taxon>Acanthomorphata</taxon>
        <taxon>Eupercaria</taxon>
        <taxon>Perciformes</taxon>
        <taxon>Notothenioidei</taxon>
        <taxon>Eleginopidae</taxon>
        <taxon>Eleginops</taxon>
    </lineage>
</organism>
<dbReference type="GO" id="GO:0005615">
    <property type="term" value="C:extracellular space"/>
    <property type="evidence" value="ECO:0007669"/>
    <property type="project" value="TreeGrafter"/>
</dbReference>
<evidence type="ECO:0000256" key="4">
    <source>
        <dbReference type="ARBA" id="ARBA00022641"/>
    </source>
</evidence>
<keyword evidence="4" id="KW-0765">Sulfation</keyword>
<protein>
    <recommendedName>
        <fullName evidence="9">Gastrin/cholecystokinin peptide hormone domain-containing protein</fullName>
    </recommendedName>
</protein>
<accession>A0AAN7XKU8</accession>
<comment type="caution">
    <text evidence="10">The sequence shown here is derived from an EMBL/GenBank/DDBJ whole genome shotgun (WGS) entry which is preliminary data.</text>
</comment>
<evidence type="ECO:0000256" key="3">
    <source>
        <dbReference type="ARBA" id="ARBA00022525"/>
    </source>
</evidence>
<dbReference type="InterPro" id="IPR013152">
    <property type="entry name" value="Gastrin/cholecystokinin_CS"/>
</dbReference>
<evidence type="ECO:0000259" key="9">
    <source>
        <dbReference type="Pfam" id="PF00918"/>
    </source>
</evidence>
<dbReference type="AlphaFoldDB" id="A0AAN7XKU8"/>
<evidence type="ECO:0000313" key="11">
    <source>
        <dbReference type="Proteomes" id="UP001346869"/>
    </source>
</evidence>
<dbReference type="GO" id="GO:0030424">
    <property type="term" value="C:axon"/>
    <property type="evidence" value="ECO:0007669"/>
    <property type="project" value="TreeGrafter"/>
</dbReference>
<sequence>MRQYCPFLRQHQAPPRCPCSSPFLCVSIRRDLLSPTLTHILNSGAAKLSIFRLSISSSTTTTAAMNVGICVCVVLLAALSSSSMSLPSQSMSQRAEGEALVSDSMAPPSSHHTRLARSAPGPPSGQLANYNPSQETADARISLSQLLARLLSRKASPYQGRSSLTSRASGLSPAHRIKDRDYQGWMDFGRRSAEEYEYAS</sequence>
<gene>
    <name evidence="10" type="ORF">PBY51_018026</name>
</gene>
<dbReference type="GO" id="GO:0007586">
    <property type="term" value="P:digestion"/>
    <property type="evidence" value="ECO:0007669"/>
    <property type="project" value="InterPro"/>
</dbReference>
<name>A0AAN7XKU8_ELEMC</name>
<evidence type="ECO:0000256" key="1">
    <source>
        <dbReference type="ARBA" id="ARBA00004613"/>
    </source>
</evidence>
<keyword evidence="5" id="KW-0165">Cleavage on pair of basic residues</keyword>
<comment type="similarity">
    <text evidence="2 7">Belongs to the gastrin/cholecystokinin family.</text>
</comment>
<evidence type="ECO:0000256" key="2">
    <source>
        <dbReference type="ARBA" id="ARBA00006273"/>
    </source>
</evidence>
<dbReference type="InterPro" id="IPR001651">
    <property type="entry name" value="Gastrin/CCK"/>
</dbReference>
<evidence type="ECO:0000256" key="7">
    <source>
        <dbReference type="RuleBase" id="RU004362"/>
    </source>
</evidence>
<comment type="subcellular location">
    <subcellularLocation>
        <location evidence="1 7">Secreted</location>
    </subcellularLocation>
</comment>
<proteinExistence type="inferred from homology"/>
<keyword evidence="11" id="KW-1185">Reference proteome</keyword>
<dbReference type="Proteomes" id="UP001346869">
    <property type="component" value="Unassembled WGS sequence"/>
</dbReference>
<keyword evidence="6" id="KW-0027">Amidation</keyword>
<dbReference type="GO" id="GO:0005184">
    <property type="term" value="F:neuropeptide hormone activity"/>
    <property type="evidence" value="ECO:0007669"/>
    <property type="project" value="InterPro"/>
</dbReference>
<evidence type="ECO:0000256" key="8">
    <source>
        <dbReference type="SAM" id="MobiDB-lite"/>
    </source>
</evidence>
<dbReference type="SMART" id="SM00029">
    <property type="entry name" value="GASTRIN"/>
    <property type="match status" value="1"/>
</dbReference>
<dbReference type="PANTHER" id="PTHR10786">
    <property type="entry name" value="CHOLECYSTOKININ"/>
    <property type="match status" value="1"/>
</dbReference>
<dbReference type="Pfam" id="PF00918">
    <property type="entry name" value="Gastrin"/>
    <property type="match status" value="1"/>
</dbReference>